<keyword evidence="6" id="KW-0732">Signal</keyword>
<feature type="domain" description="OmpA-like" evidence="7">
    <location>
        <begin position="592"/>
        <end position="714"/>
    </location>
</feature>
<keyword evidence="9" id="KW-1185">Reference proteome</keyword>
<organism evidence="8 9">
    <name type="scientific">Seonamhaeicola marinus</name>
    <dbReference type="NCBI Taxonomy" id="1912246"/>
    <lineage>
        <taxon>Bacteria</taxon>
        <taxon>Pseudomonadati</taxon>
        <taxon>Bacteroidota</taxon>
        <taxon>Flavobacteriia</taxon>
        <taxon>Flavobacteriales</taxon>
        <taxon>Flavobacteriaceae</taxon>
    </lineage>
</organism>
<dbReference type="Gene3D" id="3.30.1330.60">
    <property type="entry name" value="OmpA-like domain"/>
    <property type="match status" value="1"/>
</dbReference>
<keyword evidence="3" id="KW-0998">Cell outer membrane</keyword>
<dbReference type="InterPro" id="IPR011042">
    <property type="entry name" value="6-blade_b-propeller_TolB-like"/>
</dbReference>
<protein>
    <submittedName>
        <fullName evidence="8">OmpA family protein</fullName>
    </submittedName>
</protein>
<dbReference type="InterPro" id="IPR006664">
    <property type="entry name" value="OMP_bac"/>
</dbReference>
<dbReference type="InterPro" id="IPR011659">
    <property type="entry name" value="WD40"/>
</dbReference>
<dbReference type="InterPro" id="IPR011990">
    <property type="entry name" value="TPR-like_helical_dom_sf"/>
</dbReference>
<proteinExistence type="predicted"/>
<dbReference type="Gene3D" id="2.120.10.30">
    <property type="entry name" value="TolB, C-terminal domain"/>
    <property type="match status" value="1"/>
</dbReference>
<dbReference type="RefSeq" id="WP_148541613.1">
    <property type="nucleotide sequence ID" value="NZ_VSDQ01000577.1"/>
</dbReference>
<comment type="subcellular location">
    <subcellularLocation>
        <location evidence="1">Cell outer membrane</location>
    </subcellularLocation>
</comment>
<sequence>MKKILSILTFMMVFSGFAQKETTSSPKKIYDTDLRKANLYFNRALYAEAIPFYEKVHRKGRDIQVVENLATCYYNTGDLKASARLYGYLVNKRESKKTYQNIFKYVQALKASGKYNDANSVLKEYLESNNDTEGLNELTKAIKKHENIVAIGSRYKLENSPVNTEYSEFGMVNFNDFLVYAAPKKEGVLGNTILKRSYGWNAQPFLDIYKIHKDSLHSFLEGSKSISAEINTKLHEGTVAFSKNQNKLYFTRNNYYESKEVKDDALVTHLKIYSADLVDGKWTNVQPLPFNGDNFSVEHPAMSPDGKRLYFASDMLGTLGSFDLFYVDINEDGTYGIPINLGSEINTKHREQFPFISKNGDLYFSSNGHYGFGGLDIFRSQLKGNSFQEPDNLGLPINSGHDDFSFYLEDASKTGFMASNRKGGKGSDDIYSFKETKPLIIEDCKQYIVGNIIDKETKRPIVNAQVTVALLDDNSNKLIAEHATKLDGKFKNDITCEITLLVKAKADGYKDAQRKLIIGGSRGEKNDASLELVSLASIERKAQAAKEKELQKQQERKEKERESAERQRLKEEADKIKKKEQVIASEPNIVKRKEKVVIETGDINFDYKLWYIRRDVKRVLKPVINLMKKYPEMTIEIGSHTDIRGHKAYNKELSQKRATSTKEYLVSQGISANRIIAIGYGESQPIQKCETEDACSEEQHETNRRSEFVITRLYN</sequence>
<evidence type="ECO:0000256" key="5">
    <source>
        <dbReference type="SAM" id="MobiDB-lite"/>
    </source>
</evidence>
<evidence type="ECO:0000256" key="2">
    <source>
        <dbReference type="ARBA" id="ARBA00023136"/>
    </source>
</evidence>
<dbReference type="AlphaFoldDB" id="A0A5D0I7Y7"/>
<dbReference type="PANTHER" id="PTHR30329:SF21">
    <property type="entry name" value="LIPOPROTEIN YIAD-RELATED"/>
    <property type="match status" value="1"/>
</dbReference>
<feature type="chain" id="PRO_5022813521" evidence="6">
    <location>
        <begin position="21"/>
        <end position="715"/>
    </location>
</feature>
<dbReference type="OrthoDB" id="9809364at2"/>
<comment type="caution">
    <text evidence="8">The sequence shown here is derived from an EMBL/GenBank/DDBJ whole genome shotgun (WGS) entry which is preliminary data.</text>
</comment>
<dbReference type="Pfam" id="PF00691">
    <property type="entry name" value="OmpA"/>
    <property type="match status" value="1"/>
</dbReference>
<evidence type="ECO:0000256" key="3">
    <source>
        <dbReference type="ARBA" id="ARBA00023237"/>
    </source>
</evidence>
<feature type="signal peptide" evidence="6">
    <location>
        <begin position="1"/>
        <end position="20"/>
    </location>
</feature>
<evidence type="ECO:0000313" key="8">
    <source>
        <dbReference type="EMBL" id="TYA78527.1"/>
    </source>
</evidence>
<evidence type="ECO:0000259" key="7">
    <source>
        <dbReference type="PROSITE" id="PS51123"/>
    </source>
</evidence>
<dbReference type="Proteomes" id="UP000323930">
    <property type="component" value="Unassembled WGS sequence"/>
</dbReference>
<dbReference type="SUPFAM" id="SSF103088">
    <property type="entry name" value="OmpA-like"/>
    <property type="match status" value="1"/>
</dbReference>
<gene>
    <name evidence="8" type="ORF">FUA24_09225</name>
</gene>
<evidence type="ECO:0000313" key="9">
    <source>
        <dbReference type="Proteomes" id="UP000323930"/>
    </source>
</evidence>
<dbReference type="SUPFAM" id="SSF48452">
    <property type="entry name" value="TPR-like"/>
    <property type="match status" value="1"/>
</dbReference>
<dbReference type="InterPro" id="IPR006665">
    <property type="entry name" value="OmpA-like"/>
</dbReference>
<keyword evidence="2 4" id="KW-0472">Membrane</keyword>
<dbReference type="SUPFAM" id="SSF82171">
    <property type="entry name" value="DPP6 N-terminal domain-like"/>
    <property type="match status" value="1"/>
</dbReference>
<dbReference type="Pfam" id="PF07676">
    <property type="entry name" value="PD40"/>
    <property type="match status" value="2"/>
</dbReference>
<dbReference type="EMBL" id="VSDQ01000577">
    <property type="protein sequence ID" value="TYA78527.1"/>
    <property type="molecule type" value="Genomic_DNA"/>
</dbReference>
<dbReference type="PRINTS" id="PR01021">
    <property type="entry name" value="OMPADOMAIN"/>
</dbReference>
<dbReference type="Gene3D" id="1.25.40.10">
    <property type="entry name" value="Tetratricopeptide repeat domain"/>
    <property type="match status" value="1"/>
</dbReference>
<accession>A0A5D0I7Y7</accession>
<evidence type="ECO:0000256" key="1">
    <source>
        <dbReference type="ARBA" id="ARBA00004442"/>
    </source>
</evidence>
<dbReference type="InterPro" id="IPR036737">
    <property type="entry name" value="OmpA-like_sf"/>
</dbReference>
<dbReference type="PANTHER" id="PTHR30329">
    <property type="entry name" value="STATOR ELEMENT OF FLAGELLAR MOTOR COMPLEX"/>
    <property type="match status" value="1"/>
</dbReference>
<evidence type="ECO:0000256" key="4">
    <source>
        <dbReference type="PROSITE-ProRule" id="PRU00473"/>
    </source>
</evidence>
<dbReference type="CDD" id="cd07185">
    <property type="entry name" value="OmpA_C-like"/>
    <property type="match status" value="1"/>
</dbReference>
<dbReference type="Gene3D" id="2.60.40.1120">
    <property type="entry name" value="Carboxypeptidase-like, regulatory domain"/>
    <property type="match status" value="1"/>
</dbReference>
<evidence type="ECO:0000256" key="6">
    <source>
        <dbReference type="SAM" id="SignalP"/>
    </source>
</evidence>
<dbReference type="PROSITE" id="PS51123">
    <property type="entry name" value="OMPA_2"/>
    <property type="match status" value="1"/>
</dbReference>
<dbReference type="GO" id="GO:0009279">
    <property type="term" value="C:cell outer membrane"/>
    <property type="evidence" value="ECO:0007669"/>
    <property type="project" value="UniProtKB-SubCell"/>
</dbReference>
<feature type="region of interest" description="Disordered" evidence="5">
    <location>
        <begin position="546"/>
        <end position="572"/>
    </location>
</feature>
<name>A0A5D0I7Y7_9FLAO</name>
<reference evidence="8 9" key="1">
    <citation type="submission" date="2019-08" db="EMBL/GenBank/DDBJ databases">
        <title>Seonamhaeicola sediminis sp. nov., isolated from marine sediment.</title>
        <authorList>
            <person name="Cao W.R."/>
        </authorList>
    </citation>
    <scope>NUCLEOTIDE SEQUENCE [LARGE SCALE GENOMIC DNA]</scope>
    <source>
        <strain evidence="8 9">B011</strain>
    </source>
</reference>
<dbReference type="InterPro" id="IPR050330">
    <property type="entry name" value="Bact_OuterMem_StrucFunc"/>
</dbReference>